<dbReference type="InterPro" id="IPR036259">
    <property type="entry name" value="MFS_trans_sf"/>
</dbReference>
<keyword evidence="2" id="KW-0472">Membrane</keyword>
<feature type="transmembrane region" description="Helical" evidence="2">
    <location>
        <begin position="523"/>
        <end position="547"/>
    </location>
</feature>
<keyword evidence="2" id="KW-0812">Transmembrane</keyword>
<evidence type="ECO:0000256" key="1">
    <source>
        <dbReference type="ARBA" id="ARBA00023115"/>
    </source>
</evidence>
<reference evidence="5" key="1">
    <citation type="journal article" date="2019" name="Int. J. Syst. Evol. Microbiol.">
        <title>The Global Catalogue of Microorganisms (GCM) 10K type strain sequencing project: providing services to taxonomists for standard genome sequencing and annotation.</title>
        <authorList>
            <consortium name="The Broad Institute Genomics Platform"/>
            <consortium name="The Broad Institute Genome Sequencing Center for Infectious Disease"/>
            <person name="Wu L."/>
            <person name="Ma J."/>
        </authorList>
    </citation>
    <scope>NUCLEOTIDE SEQUENCE [LARGE SCALE GENOMIC DNA]</scope>
    <source>
        <strain evidence="5">KCTC 23701</strain>
    </source>
</reference>
<feature type="transmembrane region" description="Helical" evidence="2">
    <location>
        <begin position="157"/>
        <end position="178"/>
    </location>
</feature>
<name>A0ABQ3H0C4_9NEIS</name>
<proteinExistence type="predicted"/>
<dbReference type="SUPFAM" id="SSF53335">
    <property type="entry name" value="S-adenosyl-L-methionine-dependent methyltransferases"/>
    <property type="match status" value="1"/>
</dbReference>
<feature type="transmembrane region" description="Helical" evidence="2">
    <location>
        <begin position="893"/>
        <end position="913"/>
    </location>
</feature>
<sequence length="1242" mass="135878">MKRELLTTLNGIGSPNDYREDFRKEISIAFRIAMLGMLLAWSFGLLGLTSYSLTKKFVIASYADWVGWAAAAIYAPLLLLFARKDWVAKLSLLGFASLAAVMVAVLDHYKLINIPSDARIASVICLSALLSLSIFCYRAGFGRDRIVREVSIDQLKVFGLILLFVTYGVGILYFTAAVRPITFDPVLYLFDQTLGFQLSVMLSKFAEQNAWFYWPIKVAYIILPLFFAVQYMQQRQSVRPPRVYLLPLWLGSTMLVCLLAYLLLPVTGPKYAFGAAFPNHMPPISQIPAVAAVNPHFFARNGFPSMHFGWAFALFLNAKLVSGKWSSRFFLLFAGLTILATLGLGEHYVVDLVASVPFVYVLQGLFIRHMPWSNRARLQNIAIGVGFWLGLLLLLRFGINLFTHVPGLSWVVLLATIIVPTIFYRRMINEQDGYLLQLSPEKLGSGIEAEKPKDDKLLKVVTLLFVMSGFAGLMYEVVFSKSLALIFGSMSVAVYTVLAIYMGGMALGAWLGGEFAERCRKPLLWYAGCELLVGLYCIATPFIFDLIQGVYVNWAVGLPPDASVLVFYRVVLGGGVLLFPTVLMGMTLPLLLSYCRAAKLPLGNSVATLYGANTIGAAFGALLAGYCIIPVVGVDGTIGLAAALNLLVALLALQFTQKKTTNVTDELNRTQDHEYDVTSINTVSALSAIVILTVGGVITFALEVVYMHQLAIVAGNSTYAFSLMLFTFLLGLAIGARVARAILVHRNRLMELLIAQELLLAIVILLGVYGWESMAGYFSDFTGYPSVRTFGAREFIRGSICFLAMFPPALLIGSIYPVAMQLIVSYFKKNEVRVVGIVGGLNTLGNIAGVLIAGFVLIPAFGALRSVQLIASVAIIIALVSGLLSLASVTHRWGVVVASGLLAGLIFLQPASFNYTALASGANVYFSRTAWGMVIDHAESIDGGLTAIAVQGQGGTSVKTLLTNGKFQGNDSHKGEMQAQIGFALAPLLHTPVRDRALVIGYGSGVTSRVLHDADFKSLDIVDTSKDIVQLANKHFSEQNGKVSESEGVDTYFTDGRNYLLLTDKMYDLIGLEITSIWFSGAASLYNQEFYRLAKNKLKPDGVLQQWVQLHHMQPIDLLSVISSLRSEFKYVWIYEIGGQGMLIASNSRSRMPSPINQMQLLQEPRLIALLTEYGVSVKALDGKLLLSPQGVDNFISGFGSPAEEFISTDNNLFLEYSTPKGNVLDGQESFKRNIDLLKKAA</sequence>
<feature type="transmembrane region" description="Helical" evidence="2">
    <location>
        <begin position="243"/>
        <end position="264"/>
    </location>
</feature>
<dbReference type="SUPFAM" id="SSF103473">
    <property type="entry name" value="MFS general substrate transporter"/>
    <property type="match status" value="1"/>
</dbReference>
<accession>A0ABQ3H0C4</accession>
<feature type="transmembrane region" description="Helical" evidence="2">
    <location>
        <begin position="752"/>
        <end position="771"/>
    </location>
</feature>
<dbReference type="PANTHER" id="PTHR43317">
    <property type="entry name" value="THERMOSPERMINE SYNTHASE ACAULIS5"/>
    <property type="match status" value="1"/>
</dbReference>
<dbReference type="InterPro" id="IPR026841">
    <property type="entry name" value="Aur1/Ipt1"/>
</dbReference>
<evidence type="ECO:0000313" key="4">
    <source>
        <dbReference type="EMBL" id="GHD64170.1"/>
    </source>
</evidence>
<dbReference type="RefSeq" id="WP_189460893.1">
    <property type="nucleotide sequence ID" value="NZ_BMYO01000006.1"/>
</dbReference>
<evidence type="ECO:0000259" key="3">
    <source>
        <dbReference type="Pfam" id="PF14378"/>
    </source>
</evidence>
<feature type="transmembrane region" description="Helical" evidence="2">
    <location>
        <begin position="607"/>
        <end position="632"/>
    </location>
</feature>
<dbReference type="InterPro" id="IPR029063">
    <property type="entry name" value="SAM-dependent_MTases_sf"/>
</dbReference>
<feature type="transmembrane region" description="Helical" evidence="2">
    <location>
        <begin position="65"/>
        <end position="82"/>
    </location>
</feature>
<feature type="transmembrane region" description="Helical" evidence="2">
    <location>
        <begin position="567"/>
        <end position="595"/>
    </location>
</feature>
<feature type="transmembrane region" description="Helical" evidence="2">
    <location>
        <begin position="405"/>
        <end position="424"/>
    </location>
</feature>
<comment type="caution">
    <text evidence="4">The sequence shown here is derived from an EMBL/GenBank/DDBJ whole genome shotgun (WGS) entry which is preliminary data.</text>
</comment>
<feature type="transmembrane region" description="Helical" evidence="2">
    <location>
        <begin position="87"/>
        <end position="106"/>
    </location>
</feature>
<gene>
    <name evidence="4" type="ORF">GCM10007350_22630</name>
</gene>
<organism evidence="4 5">
    <name type="scientific">Jeongeupia chitinilytica</name>
    <dbReference type="NCBI Taxonomy" id="1041641"/>
    <lineage>
        <taxon>Bacteria</taxon>
        <taxon>Pseudomonadati</taxon>
        <taxon>Pseudomonadota</taxon>
        <taxon>Betaproteobacteria</taxon>
        <taxon>Neisseriales</taxon>
        <taxon>Chitinibacteraceae</taxon>
        <taxon>Jeongeupia</taxon>
    </lineage>
</organism>
<dbReference type="Pfam" id="PF01564">
    <property type="entry name" value="Spermine_synth"/>
    <property type="match status" value="1"/>
</dbReference>
<feature type="transmembrane region" description="Helical" evidence="2">
    <location>
        <begin position="638"/>
        <end position="656"/>
    </location>
</feature>
<feature type="transmembrane region" description="Helical" evidence="2">
    <location>
        <begin position="28"/>
        <end position="53"/>
    </location>
</feature>
<feature type="transmembrane region" description="Helical" evidence="2">
    <location>
        <begin position="795"/>
        <end position="820"/>
    </location>
</feature>
<evidence type="ECO:0000256" key="2">
    <source>
        <dbReference type="SAM" id="Phobius"/>
    </source>
</evidence>
<dbReference type="Gene3D" id="1.20.1250.20">
    <property type="entry name" value="MFS general substrate transporter like domains"/>
    <property type="match status" value="1"/>
</dbReference>
<dbReference type="PANTHER" id="PTHR43317:SF1">
    <property type="entry name" value="THERMOSPERMINE SYNTHASE ACAULIS5"/>
    <property type="match status" value="1"/>
</dbReference>
<feature type="transmembrane region" description="Helical" evidence="2">
    <location>
        <begin position="484"/>
        <end position="511"/>
    </location>
</feature>
<feature type="transmembrane region" description="Helical" evidence="2">
    <location>
        <begin position="719"/>
        <end position="740"/>
    </location>
</feature>
<dbReference type="Pfam" id="PF14378">
    <property type="entry name" value="PAP2_3"/>
    <property type="match status" value="1"/>
</dbReference>
<feature type="transmembrane region" description="Helical" evidence="2">
    <location>
        <begin position="677"/>
        <end position="707"/>
    </location>
</feature>
<dbReference type="EMBL" id="BMYO01000006">
    <property type="protein sequence ID" value="GHD64170.1"/>
    <property type="molecule type" value="Genomic_DNA"/>
</dbReference>
<feature type="transmembrane region" description="Helical" evidence="2">
    <location>
        <begin position="867"/>
        <end position="886"/>
    </location>
</feature>
<feature type="transmembrane region" description="Helical" evidence="2">
    <location>
        <begin position="302"/>
        <end position="318"/>
    </location>
</feature>
<protein>
    <recommendedName>
        <fullName evidence="3">Inositolphosphotransferase Aur1/Ipt1 domain-containing protein</fullName>
    </recommendedName>
</protein>
<keyword evidence="1" id="KW-0620">Polyamine biosynthesis</keyword>
<feature type="transmembrane region" description="Helical" evidence="2">
    <location>
        <begin position="832"/>
        <end position="861"/>
    </location>
</feature>
<dbReference type="NCBIfam" id="NF037959">
    <property type="entry name" value="MFS_SpdSyn"/>
    <property type="match status" value="1"/>
</dbReference>
<feature type="transmembrane region" description="Helical" evidence="2">
    <location>
        <begin position="348"/>
        <end position="366"/>
    </location>
</feature>
<dbReference type="Proteomes" id="UP000604737">
    <property type="component" value="Unassembled WGS sequence"/>
</dbReference>
<dbReference type="Gene3D" id="3.40.50.150">
    <property type="entry name" value="Vaccinia Virus protein VP39"/>
    <property type="match status" value="1"/>
</dbReference>
<feature type="transmembrane region" description="Helical" evidence="2">
    <location>
        <begin position="325"/>
        <end position="342"/>
    </location>
</feature>
<feature type="transmembrane region" description="Helical" evidence="2">
    <location>
        <begin position="457"/>
        <end position="478"/>
    </location>
</feature>
<feature type="transmembrane region" description="Helical" evidence="2">
    <location>
        <begin position="118"/>
        <end position="137"/>
    </location>
</feature>
<feature type="domain" description="Inositolphosphotransferase Aur1/Ipt1" evidence="3">
    <location>
        <begin position="187"/>
        <end position="362"/>
    </location>
</feature>
<evidence type="ECO:0000313" key="5">
    <source>
        <dbReference type="Proteomes" id="UP000604737"/>
    </source>
</evidence>
<keyword evidence="2" id="KW-1133">Transmembrane helix</keyword>
<feature type="transmembrane region" description="Helical" evidence="2">
    <location>
        <begin position="378"/>
        <end position="399"/>
    </location>
</feature>
<keyword evidence="5" id="KW-1185">Reference proteome</keyword>
<feature type="transmembrane region" description="Helical" evidence="2">
    <location>
        <begin position="211"/>
        <end position="231"/>
    </location>
</feature>